<proteinExistence type="predicted"/>
<evidence type="ECO:0000313" key="1">
    <source>
        <dbReference type="EMBL" id="GAW26155.1"/>
    </source>
</evidence>
<keyword evidence="2" id="KW-1185">Reference proteome</keyword>
<name>A0A1S8A8A5_ROSNE</name>
<dbReference type="AlphaFoldDB" id="A0A1S8A8A5"/>
<gene>
    <name evidence="1" type="ORF">SAMD00023353_2300040</name>
</gene>
<organism evidence="1">
    <name type="scientific">Rosellinia necatrix</name>
    <name type="common">White root-rot fungus</name>
    <dbReference type="NCBI Taxonomy" id="77044"/>
    <lineage>
        <taxon>Eukaryota</taxon>
        <taxon>Fungi</taxon>
        <taxon>Dikarya</taxon>
        <taxon>Ascomycota</taxon>
        <taxon>Pezizomycotina</taxon>
        <taxon>Sordariomycetes</taxon>
        <taxon>Xylariomycetidae</taxon>
        <taxon>Xylariales</taxon>
        <taxon>Xylariaceae</taxon>
        <taxon>Rosellinia</taxon>
    </lineage>
</organism>
<sequence>MRGGWEGSPKYVRYFGSHISTVISLPPSHGIVGEDGGGLDTLRTCIYTRESLPKTYGQCKVKSNIARAGMFCIGAVAQDRPRGPRRVPAAPWFWTLDNRRRALSRSMTVHNDGSWLRVPWYRVYNLD</sequence>
<dbReference type="Proteomes" id="UP000054516">
    <property type="component" value="Unassembled WGS sequence"/>
</dbReference>
<accession>A0A1S8A8A5</accession>
<reference evidence="1" key="1">
    <citation type="submission" date="2016-03" db="EMBL/GenBank/DDBJ databases">
        <title>Draft genome sequence of Rosellinia necatrix.</title>
        <authorList>
            <person name="Kanematsu S."/>
        </authorList>
    </citation>
    <scope>NUCLEOTIDE SEQUENCE [LARGE SCALE GENOMIC DNA]</scope>
    <source>
        <strain evidence="1">W97</strain>
    </source>
</reference>
<dbReference type="EMBL" id="DF977468">
    <property type="protein sequence ID" value="GAW26155.1"/>
    <property type="molecule type" value="Genomic_DNA"/>
</dbReference>
<evidence type="ECO:0000313" key="2">
    <source>
        <dbReference type="Proteomes" id="UP000054516"/>
    </source>
</evidence>
<protein>
    <submittedName>
        <fullName evidence="1">Uncharacterized protein</fullName>
    </submittedName>
</protein>